<keyword evidence="1 2" id="KW-0238">DNA-binding</keyword>
<evidence type="ECO:0000313" key="5">
    <source>
        <dbReference type="Proteomes" id="UP001500383"/>
    </source>
</evidence>
<protein>
    <submittedName>
        <fullName evidence="4">TetR family transcriptional regulator</fullName>
    </submittedName>
</protein>
<dbReference type="InterPro" id="IPR009057">
    <property type="entry name" value="Homeodomain-like_sf"/>
</dbReference>
<dbReference type="PANTHER" id="PTHR30055">
    <property type="entry name" value="HTH-TYPE TRANSCRIPTIONAL REGULATOR RUTR"/>
    <property type="match status" value="1"/>
</dbReference>
<dbReference type="EMBL" id="BAAAQG010000003">
    <property type="protein sequence ID" value="GAA1700887.1"/>
    <property type="molecule type" value="Genomic_DNA"/>
</dbReference>
<keyword evidence="5" id="KW-1185">Reference proteome</keyword>
<dbReference type="Proteomes" id="UP001500383">
    <property type="component" value="Unassembled WGS sequence"/>
</dbReference>
<dbReference type="SUPFAM" id="SSF46689">
    <property type="entry name" value="Homeodomain-like"/>
    <property type="match status" value="1"/>
</dbReference>
<dbReference type="Pfam" id="PF00440">
    <property type="entry name" value="TetR_N"/>
    <property type="match status" value="1"/>
</dbReference>
<feature type="domain" description="HTH tetR-type" evidence="3">
    <location>
        <begin position="15"/>
        <end position="75"/>
    </location>
</feature>
<dbReference type="Gene3D" id="1.10.357.10">
    <property type="entry name" value="Tetracycline Repressor, domain 2"/>
    <property type="match status" value="1"/>
</dbReference>
<evidence type="ECO:0000256" key="2">
    <source>
        <dbReference type="PROSITE-ProRule" id="PRU00335"/>
    </source>
</evidence>
<evidence type="ECO:0000313" key="4">
    <source>
        <dbReference type="EMBL" id="GAA1700887.1"/>
    </source>
</evidence>
<accession>A0ABN2I9G4</accession>
<feature type="DNA-binding region" description="H-T-H motif" evidence="2">
    <location>
        <begin position="38"/>
        <end position="57"/>
    </location>
</feature>
<dbReference type="PROSITE" id="PS50977">
    <property type="entry name" value="HTH_TETR_2"/>
    <property type="match status" value="1"/>
</dbReference>
<sequence>MTAPEQRAPKQDRSRLTRERLLGASIDLLATQGWAATTVGAVAAAAGVSRGAAQHHFPTREDLITAALGHMIEQRLEDVRNVGLDLPDPGPERTVAVVRLIVQHYTSDIFKAALHVWTAAASDPALRDRVLPLENHMSREVLVIAAAALGHDPGDVRVRRPLQATLDLARGLGLADVLSDDSARREKVIRYWAETLDLVLAQVPQASARGVAPAAF</sequence>
<evidence type="ECO:0000259" key="3">
    <source>
        <dbReference type="PROSITE" id="PS50977"/>
    </source>
</evidence>
<name>A0ABN2I9G4_9ACTN</name>
<proteinExistence type="predicted"/>
<dbReference type="InterPro" id="IPR050109">
    <property type="entry name" value="HTH-type_TetR-like_transc_reg"/>
</dbReference>
<evidence type="ECO:0000256" key="1">
    <source>
        <dbReference type="ARBA" id="ARBA00023125"/>
    </source>
</evidence>
<reference evidence="4 5" key="1">
    <citation type="journal article" date="2019" name="Int. J. Syst. Evol. Microbiol.">
        <title>The Global Catalogue of Microorganisms (GCM) 10K type strain sequencing project: providing services to taxonomists for standard genome sequencing and annotation.</title>
        <authorList>
            <consortium name="The Broad Institute Genomics Platform"/>
            <consortium name="The Broad Institute Genome Sequencing Center for Infectious Disease"/>
            <person name="Wu L."/>
            <person name="Ma J."/>
        </authorList>
    </citation>
    <scope>NUCLEOTIDE SEQUENCE [LARGE SCALE GENOMIC DNA]</scope>
    <source>
        <strain evidence="4 5">JCM 16002</strain>
    </source>
</reference>
<dbReference type="InterPro" id="IPR001647">
    <property type="entry name" value="HTH_TetR"/>
</dbReference>
<dbReference type="PANTHER" id="PTHR30055:SF226">
    <property type="entry name" value="HTH-TYPE TRANSCRIPTIONAL REGULATOR PKSA"/>
    <property type="match status" value="1"/>
</dbReference>
<dbReference type="PRINTS" id="PR00455">
    <property type="entry name" value="HTHTETR"/>
</dbReference>
<organism evidence="4 5">
    <name type="scientific">Dietzia cercidiphylli</name>
    <dbReference type="NCBI Taxonomy" id="498199"/>
    <lineage>
        <taxon>Bacteria</taxon>
        <taxon>Bacillati</taxon>
        <taxon>Actinomycetota</taxon>
        <taxon>Actinomycetes</taxon>
        <taxon>Mycobacteriales</taxon>
        <taxon>Dietziaceae</taxon>
        <taxon>Dietzia</taxon>
    </lineage>
</organism>
<dbReference type="RefSeq" id="WP_179525930.1">
    <property type="nucleotide sequence ID" value="NZ_BAAAQG010000003.1"/>
</dbReference>
<gene>
    <name evidence="4" type="ORF">GCM10009831_06960</name>
</gene>
<comment type="caution">
    <text evidence="4">The sequence shown here is derived from an EMBL/GenBank/DDBJ whole genome shotgun (WGS) entry which is preliminary data.</text>
</comment>